<comment type="similarity">
    <text evidence="7">Belongs to the protein kinase superfamily.</text>
</comment>
<dbReference type="PROSITE" id="PS00108">
    <property type="entry name" value="PROTEIN_KINASE_ST"/>
    <property type="match status" value="1"/>
</dbReference>
<dbReference type="EMBL" id="NMUH01001147">
    <property type="protein sequence ID" value="MQL89415.1"/>
    <property type="molecule type" value="Genomic_DNA"/>
</dbReference>
<dbReference type="SUPFAM" id="SSF56112">
    <property type="entry name" value="Protein kinase-like (PK-like)"/>
    <property type="match status" value="1"/>
</dbReference>
<feature type="binding site" evidence="6">
    <location>
        <position position="86"/>
    </location>
    <ligand>
        <name>ATP</name>
        <dbReference type="ChEBI" id="CHEBI:30616"/>
    </ligand>
</feature>
<dbReference type="InterPro" id="IPR011009">
    <property type="entry name" value="Kinase-like_dom_sf"/>
</dbReference>
<organism evidence="10 11">
    <name type="scientific">Colocasia esculenta</name>
    <name type="common">Wild taro</name>
    <name type="synonym">Arum esculentum</name>
    <dbReference type="NCBI Taxonomy" id="4460"/>
    <lineage>
        <taxon>Eukaryota</taxon>
        <taxon>Viridiplantae</taxon>
        <taxon>Streptophyta</taxon>
        <taxon>Embryophyta</taxon>
        <taxon>Tracheophyta</taxon>
        <taxon>Spermatophyta</taxon>
        <taxon>Magnoliopsida</taxon>
        <taxon>Liliopsida</taxon>
        <taxon>Araceae</taxon>
        <taxon>Aroideae</taxon>
        <taxon>Colocasieae</taxon>
        <taxon>Colocasia</taxon>
    </lineage>
</organism>
<dbReference type="PROSITE" id="PS50011">
    <property type="entry name" value="PROTEIN_KINASE_DOM"/>
    <property type="match status" value="1"/>
</dbReference>
<evidence type="ECO:0000313" key="10">
    <source>
        <dbReference type="EMBL" id="MQL89415.1"/>
    </source>
</evidence>
<feature type="region of interest" description="Disordered" evidence="8">
    <location>
        <begin position="18"/>
        <end position="39"/>
    </location>
</feature>
<dbReference type="AlphaFoldDB" id="A0A843V0K9"/>
<dbReference type="OrthoDB" id="4062651at2759"/>
<keyword evidence="4" id="KW-0418">Kinase</keyword>
<dbReference type="InterPro" id="IPR000719">
    <property type="entry name" value="Prot_kinase_dom"/>
</dbReference>
<dbReference type="PANTHER" id="PTHR47987">
    <property type="entry name" value="OS08G0249100 PROTEIN"/>
    <property type="match status" value="1"/>
</dbReference>
<evidence type="ECO:0000313" key="11">
    <source>
        <dbReference type="Proteomes" id="UP000652761"/>
    </source>
</evidence>
<keyword evidence="1 7" id="KW-0723">Serine/threonine-protein kinase</keyword>
<evidence type="ECO:0000256" key="6">
    <source>
        <dbReference type="PROSITE-ProRule" id="PRU10141"/>
    </source>
</evidence>
<dbReference type="FunFam" id="1.10.510.10:FF:000423">
    <property type="entry name" value="Putative receptor-like serine/threonine-protein kinase"/>
    <property type="match status" value="1"/>
</dbReference>
<dbReference type="GO" id="GO:0004674">
    <property type="term" value="F:protein serine/threonine kinase activity"/>
    <property type="evidence" value="ECO:0007669"/>
    <property type="project" value="UniProtKB-KW"/>
</dbReference>
<evidence type="ECO:0000256" key="5">
    <source>
        <dbReference type="ARBA" id="ARBA00022840"/>
    </source>
</evidence>
<dbReference type="InterPro" id="IPR017441">
    <property type="entry name" value="Protein_kinase_ATP_BS"/>
</dbReference>
<dbReference type="InterPro" id="IPR008271">
    <property type="entry name" value="Ser/Thr_kinase_AS"/>
</dbReference>
<dbReference type="Pfam" id="PF07714">
    <property type="entry name" value="PK_Tyr_Ser-Thr"/>
    <property type="match status" value="1"/>
</dbReference>
<reference evidence="10" key="1">
    <citation type="submission" date="2017-07" db="EMBL/GenBank/DDBJ databases">
        <title>Taro Niue Genome Assembly and Annotation.</title>
        <authorList>
            <person name="Atibalentja N."/>
            <person name="Keating K."/>
            <person name="Fields C.J."/>
        </authorList>
    </citation>
    <scope>NUCLEOTIDE SEQUENCE</scope>
    <source>
        <strain evidence="10">Niue_2</strain>
        <tissue evidence="10">Leaf</tissue>
    </source>
</reference>
<dbReference type="Gene3D" id="1.10.510.10">
    <property type="entry name" value="Transferase(Phosphotransferase) domain 1"/>
    <property type="match status" value="1"/>
</dbReference>
<evidence type="ECO:0000256" key="4">
    <source>
        <dbReference type="ARBA" id="ARBA00022777"/>
    </source>
</evidence>
<protein>
    <recommendedName>
        <fullName evidence="9">Protein kinase domain-containing protein</fullName>
    </recommendedName>
</protein>
<comment type="caution">
    <text evidence="10">The sequence shown here is derived from an EMBL/GenBank/DDBJ whole genome shotgun (WGS) entry which is preliminary data.</text>
</comment>
<gene>
    <name evidence="10" type="ORF">Taro_021986</name>
</gene>
<evidence type="ECO:0000256" key="7">
    <source>
        <dbReference type="RuleBase" id="RU000304"/>
    </source>
</evidence>
<sequence length="400" mass="44117">MRSFYSRNGALRKLLSVGNKRSSGRQSSDDCHGSPAPSQKPTWGCFSYKEVHRATAGFHQENLVGRGGYAEVYRGVLEDGRAVAVKRLVGTSADGRREEEFLTELGTVCHVRHPNVSALLGCCVDGRDLLLVFQLASRGSLSSLLHGNLESPRRPPPPYSNIGVLHLTPNLGFSLAADESSQPVAWKLRHRIAVGAARGLCYLHQDCRRRIIHRDIKSSNVLVSADYEAQISDFGLARWLPSEWTHRAVAPIEGTLGYLAPEYFTQGVVDEKTDVFAFGVLLLEVISGREPVDAAHRSLLAWAKPYLNNGDAHMLVDPKLGDDYDSDQLHRVAFTASLCTRAAAAWRPSMSEVLELLVGGEISHERWMMPVEEEEEELWGFDDLYDCDSPLSSLSSTASS</sequence>
<dbReference type="InterPro" id="IPR001245">
    <property type="entry name" value="Ser-Thr/Tyr_kinase_cat_dom"/>
</dbReference>
<dbReference type="PANTHER" id="PTHR47987:SF20">
    <property type="entry name" value="OS04G0654600 PROTEIN"/>
    <property type="match status" value="1"/>
</dbReference>
<evidence type="ECO:0000256" key="3">
    <source>
        <dbReference type="ARBA" id="ARBA00022741"/>
    </source>
</evidence>
<dbReference type="Proteomes" id="UP000652761">
    <property type="component" value="Unassembled WGS sequence"/>
</dbReference>
<accession>A0A843V0K9</accession>
<dbReference type="PROSITE" id="PS00107">
    <property type="entry name" value="PROTEIN_KINASE_ATP"/>
    <property type="match status" value="1"/>
</dbReference>
<name>A0A843V0K9_COLES</name>
<dbReference type="InterPro" id="IPR046958">
    <property type="entry name" value="RBK1/2/STUNTED"/>
</dbReference>
<evidence type="ECO:0000256" key="8">
    <source>
        <dbReference type="SAM" id="MobiDB-lite"/>
    </source>
</evidence>
<evidence type="ECO:0000256" key="1">
    <source>
        <dbReference type="ARBA" id="ARBA00022527"/>
    </source>
</evidence>
<evidence type="ECO:0000256" key="2">
    <source>
        <dbReference type="ARBA" id="ARBA00022679"/>
    </source>
</evidence>
<dbReference type="GO" id="GO:0005524">
    <property type="term" value="F:ATP binding"/>
    <property type="evidence" value="ECO:0007669"/>
    <property type="project" value="UniProtKB-UniRule"/>
</dbReference>
<keyword evidence="2" id="KW-0808">Transferase</keyword>
<keyword evidence="11" id="KW-1185">Reference proteome</keyword>
<proteinExistence type="inferred from homology"/>
<feature type="domain" description="Protein kinase" evidence="9">
    <location>
        <begin position="58"/>
        <end position="367"/>
    </location>
</feature>
<dbReference type="SMART" id="SM00220">
    <property type="entry name" value="S_TKc"/>
    <property type="match status" value="1"/>
</dbReference>
<evidence type="ECO:0000259" key="9">
    <source>
        <dbReference type="PROSITE" id="PS50011"/>
    </source>
</evidence>
<keyword evidence="3 6" id="KW-0547">Nucleotide-binding</keyword>
<dbReference type="Gene3D" id="3.30.200.20">
    <property type="entry name" value="Phosphorylase Kinase, domain 1"/>
    <property type="match status" value="1"/>
</dbReference>
<keyword evidence="5 6" id="KW-0067">ATP-binding</keyword>